<keyword evidence="2" id="KW-0472">Membrane</keyword>
<keyword evidence="2" id="KW-1133">Transmembrane helix</keyword>
<feature type="transmembrane region" description="Helical" evidence="2">
    <location>
        <begin position="42"/>
        <end position="66"/>
    </location>
</feature>
<comment type="caution">
    <text evidence="3">The sequence shown here is derived from an EMBL/GenBank/DDBJ whole genome shotgun (WGS) entry which is preliminary data.</text>
</comment>
<evidence type="ECO:0000313" key="3">
    <source>
        <dbReference type="EMBL" id="ROT79490.1"/>
    </source>
</evidence>
<evidence type="ECO:0000256" key="1">
    <source>
        <dbReference type="SAM" id="MobiDB-lite"/>
    </source>
</evidence>
<dbReference type="Proteomes" id="UP000283509">
    <property type="component" value="Unassembled WGS sequence"/>
</dbReference>
<keyword evidence="4" id="KW-1185">Reference proteome</keyword>
<dbReference type="OrthoDB" id="10373524at2759"/>
<reference evidence="3 4" key="2">
    <citation type="submission" date="2019-01" db="EMBL/GenBank/DDBJ databases">
        <title>The decoding of complex shrimp genome reveals the adaptation for benthos swimmer, frequently molting mechanism and breeding impact on genome.</title>
        <authorList>
            <person name="Sun Y."/>
            <person name="Gao Y."/>
            <person name="Yu Y."/>
        </authorList>
    </citation>
    <scope>NUCLEOTIDE SEQUENCE [LARGE SCALE GENOMIC DNA]</scope>
    <source>
        <tissue evidence="3">Muscle</tissue>
    </source>
</reference>
<sequence length="205" mass="22167">MAKLYRILKGICICAFVVSVMTAVTGVFLIKKNGLSQTTVIVTVMSGSVALTMCPIFAVICLAYSAPASPSVPAPCTHSDPPPAYRLSWGREYQKHLPSEQDGEAGTPSSTEHSEEPKNIWTTMTVQFSGMNRVQSPLQVPREHTFTSGGEGAAPSTHCRCHSGSCMYSYCSEEAVWKRGVVPSTPYDLRDDQGLPSYQEAVEGI</sequence>
<proteinExistence type="predicted"/>
<feature type="region of interest" description="Disordered" evidence="1">
    <location>
        <begin position="97"/>
        <end position="118"/>
    </location>
</feature>
<keyword evidence="2" id="KW-0812">Transmembrane</keyword>
<organism evidence="3 4">
    <name type="scientific">Penaeus vannamei</name>
    <name type="common">Whiteleg shrimp</name>
    <name type="synonym">Litopenaeus vannamei</name>
    <dbReference type="NCBI Taxonomy" id="6689"/>
    <lineage>
        <taxon>Eukaryota</taxon>
        <taxon>Metazoa</taxon>
        <taxon>Ecdysozoa</taxon>
        <taxon>Arthropoda</taxon>
        <taxon>Crustacea</taxon>
        <taxon>Multicrustacea</taxon>
        <taxon>Malacostraca</taxon>
        <taxon>Eumalacostraca</taxon>
        <taxon>Eucarida</taxon>
        <taxon>Decapoda</taxon>
        <taxon>Dendrobranchiata</taxon>
        <taxon>Penaeoidea</taxon>
        <taxon>Penaeidae</taxon>
        <taxon>Penaeus</taxon>
    </lineage>
</organism>
<reference evidence="3 4" key="1">
    <citation type="submission" date="2018-04" db="EMBL/GenBank/DDBJ databases">
        <authorList>
            <person name="Zhang X."/>
            <person name="Yuan J."/>
            <person name="Li F."/>
            <person name="Xiang J."/>
        </authorList>
    </citation>
    <scope>NUCLEOTIDE SEQUENCE [LARGE SCALE GENOMIC DNA]</scope>
    <source>
        <tissue evidence="3">Muscle</tissue>
    </source>
</reference>
<gene>
    <name evidence="3" type="ORF">C7M84_001788</name>
</gene>
<dbReference type="EMBL" id="QCYY01001234">
    <property type="protein sequence ID" value="ROT79490.1"/>
    <property type="molecule type" value="Genomic_DNA"/>
</dbReference>
<evidence type="ECO:0000313" key="4">
    <source>
        <dbReference type="Proteomes" id="UP000283509"/>
    </source>
</evidence>
<feature type="transmembrane region" description="Helical" evidence="2">
    <location>
        <begin position="6"/>
        <end position="30"/>
    </location>
</feature>
<name>A0A423TSU9_PENVA</name>
<dbReference type="AlphaFoldDB" id="A0A423TSU9"/>
<evidence type="ECO:0000256" key="2">
    <source>
        <dbReference type="SAM" id="Phobius"/>
    </source>
</evidence>
<accession>A0A423TSU9</accession>
<protein>
    <submittedName>
        <fullName evidence="3">Uncharacterized protein</fullName>
    </submittedName>
</protein>